<dbReference type="InterPro" id="IPR039424">
    <property type="entry name" value="SBP_5"/>
</dbReference>
<dbReference type="PIRSF" id="PIRSF002741">
    <property type="entry name" value="MppA"/>
    <property type="match status" value="1"/>
</dbReference>
<dbReference type="SUPFAM" id="SSF53850">
    <property type="entry name" value="Periplasmic binding protein-like II"/>
    <property type="match status" value="1"/>
</dbReference>
<dbReference type="PANTHER" id="PTHR30290:SF38">
    <property type="entry name" value="D,D-DIPEPTIDE-BINDING PERIPLASMIC PROTEIN DDPA-RELATED"/>
    <property type="match status" value="1"/>
</dbReference>
<dbReference type="InterPro" id="IPR000914">
    <property type="entry name" value="SBP_5_dom"/>
</dbReference>
<dbReference type="InterPro" id="IPR030678">
    <property type="entry name" value="Peptide/Ni-bd"/>
</dbReference>
<protein>
    <recommendedName>
        <fullName evidence="2">Solute-binding protein family 5 domain-containing protein</fullName>
    </recommendedName>
</protein>
<dbReference type="Gene3D" id="3.40.190.10">
    <property type="entry name" value="Periplasmic binding protein-like II"/>
    <property type="match status" value="1"/>
</dbReference>
<dbReference type="EMBL" id="CP076023">
    <property type="protein sequence ID" value="QWC16173.1"/>
    <property type="molecule type" value="Genomic_DNA"/>
</dbReference>
<dbReference type="PANTHER" id="PTHR30290">
    <property type="entry name" value="PERIPLASMIC BINDING COMPONENT OF ABC TRANSPORTER"/>
    <property type="match status" value="1"/>
</dbReference>
<organism evidence="3 4">
    <name type="scientific">Cellulomonas dongxiuzhuiae</name>
    <dbReference type="NCBI Taxonomy" id="2819979"/>
    <lineage>
        <taxon>Bacteria</taxon>
        <taxon>Bacillati</taxon>
        <taxon>Actinomycetota</taxon>
        <taxon>Actinomycetes</taxon>
        <taxon>Micrococcales</taxon>
        <taxon>Cellulomonadaceae</taxon>
        <taxon>Cellulomonas</taxon>
    </lineage>
</organism>
<proteinExistence type="predicted"/>
<dbReference type="Pfam" id="PF00496">
    <property type="entry name" value="SBP_bac_5"/>
    <property type="match status" value="1"/>
</dbReference>
<dbReference type="Proteomes" id="UP000679335">
    <property type="component" value="Chromosome"/>
</dbReference>
<evidence type="ECO:0000313" key="3">
    <source>
        <dbReference type="EMBL" id="QWC16173.1"/>
    </source>
</evidence>
<evidence type="ECO:0000259" key="2">
    <source>
        <dbReference type="Pfam" id="PF00496"/>
    </source>
</evidence>
<evidence type="ECO:0000313" key="4">
    <source>
        <dbReference type="Proteomes" id="UP000679335"/>
    </source>
</evidence>
<keyword evidence="4" id="KW-1185">Reference proteome</keyword>
<dbReference type="Gene3D" id="3.10.105.10">
    <property type="entry name" value="Dipeptide-binding Protein, Domain 3"/>
    <property type="match status" value="1"/>
</dbReference>
<gene>
    <name evidence="3" type="ORF">KKR89_00350</name>
</gene>
<sequence>MTSPLSPTRTATSAPRLRAVAGAAAGLLLLTACGGGTTEAESAATPSAAAAAQAGGTLSIGITGEPGNLDPTFAATLTSVSVYNAMCEQLFNTTADGKVVPQLAAEAPTFNEDATVATIKLREGVLFADGTPFDAEAVKFSIERHKNTEGSQRTNELEAVTAVEVVDEHTVDVVLSAPIAPGAFDVIFTDRAGTVVSPTAVAEQGEAFSEAPVCVGPFAFDSRIPQDSVTLVKDTNYYDAENVLLDKVVYRVITDSNVRATNLRAGELQVIERVATTDIATLESDTAVEVQSSEGLGYVNLEINVANVGGERGVIDTPLASDPRVRRALAMSIDRDAINQVVYNGQFAPACGFMAPSSPLATDATQSCLPYDPDAARDLLESTGVDLPLQVGVMLNQQPETRRIGEMIQSMAAEVGFEVVLDIAESTATVERGNKGDFEVYINSWSGRVDPDANVSLYAKSTSPRSLSRFSDARADELIETGRSGADVDARIAAYEELHELLQEESVHVFLVRPANLLGVRTDVTGVTMRANGTAVPTYAGYVAE</sequence>
<dbReference type="Gene3D" id="3.90.76.10">
    <property type="entry name" value="Dipeptide-binding Protein, Domain 1"/>
    <property type="match status" value="1"/>
</dbReference>
<evidence type="ECO:0000256" key="1">
    <source>
        <dbReference type="ARBA" id="ARBA00022729"/>
    </source>
</evidence>
<dbReference type="RefSeq" id="WP_208196737.1">
    <property type="nucleotide sequence ID" value="NZ_CP076023.1"/>
</dbReference>
<reference evidence="3 4" key="1">
    <citation type="submission" date="2021-05" db="EMBL/GenBank/DDBJ databases">
        <title>Novel species in genus Cellulomonas.</title>
        <authorList>
            <person name="Zhang G."/>
        </authorList>
    </citation>
    <scope>NUCLEOTIDE SEQUENCE [LARGE SCALE GENOMIC DNA]</scope>
    <source>
        <strain evidence="4">zg-ZUI157</strain>
    </source>
</reference>
<keyword evidence="1" id="KW-0732">Signal</keyword>
<feature type="domain" description="Solute-binding protein family 5" evidence="2">
    <location>
        <begin position="98"/>
        <end position="459"/>
    </location>
</feature>
<name>A0ABX8GJR3_9CELL</name>
<accession>A0ABX8GJR3</accession>